<accession>A0A370XDD6</accession>
<dbReference type="Gene3D" id="3.20.20.450">
    <property type="entry name" value="EAL domain"/>
    <property type="match status" value="1"/>
</dbReference>
<dbReference type="InterPro" id="IPR000700">
    <property type="entry name" value="PAS-assoc_C"/>
</dbReference>
<dbReference type="Gene3D" id="3.30.70.270">
    <property type="match status" value="1"/>
</dbReference>
<dbReference type="Pfam" id="PF13185">
    <property type="entry name" value="GAF_2"/>
    <property type="match status" value="1"/>
</dbReference>
<name>A0A370XDD6_9GAMM</name>
<keyword evidence="8" id="KW-1185">Reference proteome</keyword>
<dbReference type="FunFam" id="3.20.20.450:FF:000001">
    <property type="entry name" value="Cyclic di-GMP phosphodiesterase yahA"/>
    <property type="match status" value="1"/>
</dbReference>
<dbReference type="CDD" id="cd01948">
    <property type="entry name" value="EAL"/>
    <property type="match status" value="1"/>
</dbReference>
<dbReference type="CDD" id="cd01949">
    <property type="entry name" value="GGDEF"/>
    <property type="match status" value="1"/>
</dbReference>
<dbReference type="Gene3D" id="3.30.450.20">
    <property type="entry name" value="PAS domain"/>
    <property type="match status" value="3"/>
</dbReference>
<dbReference type="Gene3D" id="3.30.450.40">
    <property type="match status" value="1"/>
</dbReference>
<dbReference type="Pfam" id="PF00990">
    <property type="entry name" value="GGDEF"/>
    <property type="match status" value="1"/>
</dbReference>
<organism evidence="7 8">
    <name type="scientific">Dyella psychrodurans</name>
    <dbReference type="NCBI Taxonomy" id="1927960"/>
    <lineage>
        <taxon>Bacteria</taxon>
        <taxon>Pseudomonadati</taxon>
        <taxon>Pseudomonadota</taxon>
        <taxon>Gammaproteobacteria</taxon>
        <taxon>Lysobacterales</taxon>
        <taxon>Rhodanobacteraceae</taxon>
        <taxon>Dyella</taxon>
    </lineage>
</organism>
<comment type="caution">
    <text evidence="7">The sequence shown here is derived from an EMBL/GenBank/DDBJ whole genome shotgun (WGS) entry which is preliminary data.</text>
</comment>
<dbReference type="InterPro" id="IPR001610">
    <property type="entry name" value="PAC"/>
</dbReference>
<gene>
    <name evidence="7" type="ORF">DWU99_03365</name>
</gene>
<dbReference type="PROSITE" id="PS50112">
    <property type="entry name" value="PAS"/>
    <property type="match status" value="2"/>
</dbReference>
<dbReference type="Pfam" id="PF00563">
    <property type="entry name" value="EAL"/>
    <property type="match status" value="1"/>
</dbReference>
<evidence type="ECO:0000256" key="2">
    <source>
        <dbReference type="ARBA" id="ARBA00022636"/>
    </source>
</evidence>
<dbReference type="SUPFAM" id="SSF141868">
    <property type="entry name" value="EAL domain-like"/>
    <property type="match status" value="1"/>
</dbReference>
<dbReference type="PANTHER" id="PTHR44757">
    <property type="entry name" value="DIGUANYLATE CYCLASE DGCP"/>
    <property type="match status" value="1"/>
</dbReference>
<dbReference type="InterPro" id="IPR029016">
    <property type="entry name" value="GAF-like_dom_sf"/>
</dbReference>
<dbReference type="InterPro" id="IPR013655">
    <property type="entry name" value="PAS_fold_3"/>
</dbReference>
<evidence type="ECO:0000313" key="7">
    <source>
        <dbReference type="EMBL" id="RDS86312.1"/>
    </source>
</evidence>
<dbReference type="SUPFAM" id="SSF55781">
    <property type="entry name" value="GAF domain-like"/>
    <property type="match status" value="1"/>
</dbReference>
<dbReference type="EMBL" id="QRBF01000001">
    <property type="protein sequence ID" value="RDS86312.1"/>
    <property type="molecule type" value="Genomic_DNA"/>
</dbReference>
<dbReference type="RefSeq" id="WP_115476566.1">
    <property type="nucleotide sequence ID" value="NZ_QRBF01000001.1"/>
</dbReference>
<dbReference type="InterPro" id="IPR043128">
    <property type="entry name" value="Rev_trsase/Diguanyl_cyclase"/>
</dbReference>
<keyword evidence="2" id="KW-0973">c-di-GMP</keyword>
<proteinExistence type="predicted"/>
<evidence type="ECO:0000259" key="4">
    <source>
        <dbReference type="PROSITE" id="PS50113"/>
    </source>
</evidence>
<dbReference type="PROSITE" id="PS50883">
    <property type="entry name" value="EAL"/>
    <property type="match status" value="1"/>
</dbReference>
<dbReference type="SMART" id="SM00052">
    <property type="entry name" value="EAL"/>
    <property type="match status" value="1"/>
</dbReference>
<dbReference type="PROSITE" id="PS50887">
    <property type="entry name" value="GGDEF"/>
    <property type="match status" value="1"/>
</dbReference>
<dbReference type="InterPro" id="IPR035965">
    <property type="entry name" value="PAS-like_dom_sf"/>
</dbReference>
<dbReference type="OrthoDB" id="197861at2"/>
<dbReference type="InterPro" id="IPR029787">
    <property type="entry name" value="Nucleotide_cyclase"/>
</dbReference>
<dbReference type="EC" id="3.1.4.52" evidence="1"/>
<dbReference type="CDD" id="cd00130">
    <property type="entry name" value="PAS"/>
    <property type="match status" value="2"/>
</dbReference>
<dbReference type="AlphaFoldDB" id="A0A370XDD6"/>
<dbReference type="SMART" id="SM00065">
    <property type="entry name" value="GAF"/>
    <property type="match status" value="1"/>
</dbReference>
<dbReference type="Gene3D" id="2.10.70.100">
    <property type="match status" value="1"/>
</dbReference>
<dbReference type="NCBIfam" id="TIGR00254">
    <property type="entry name" value="GGDEF"/>
    <property type="match status" value="1"/>
</dbReference>
<dbReference type="InterPro" id="IPR003018">
    <property type="entry name" value="GAF"/>
</dbReference>
<evidence type="ECO:0000313" key="8">
    <source>
        <dbReference type="Proteomes" id="UP000255334"/>
    </source>
</evidence>
<dbReference type="GO" id="GO:0071111">
    <property type="term" value="F:cyclic-guanylate-specific phosphodiesterase activity"/>
    <property type="evidence" value="ECO:0007669"/>
    <property type="project" value="UniProtKB-EC"/>
</dbReference>
<dbReference type="InterPro" id="IPR000014">
    <property type="entry name" value="PAS"/>
</dbReference>
<dbReference type="InterPro" id="IPR001633">
    <property type="entry name" value="EAL_dom"/>
</dbReference>
<evidence type="ECO:0000259" key="5">
    <source>
        <dbReference type="PROSITE" id="PS50883"/>
    </source>
</evidence>
<dbReference type="SMART" id="SM00091">
    <property type="entry name" value="PAS"/>
    <property type="match status" value="3"/>
</dbReference>
<dbReference type="InterPro" id="IPR052155">
    <property type="entry name" value="Biofilm_reg_signaling"/>
</dbReference>
<dbReference type="Pfam" id="PF13426">
    <property type="entry name" value="PAS_9"/>
    <property type="match status" value="1"/>
</dbReference>
<evidence type="ECO:0000256" key="1">
    <source>
        <dbReference type="ARBA" id="ARBA00012282"/>
    </source>
</evidence>
<evidence type="ECO:0000259" key="6">
    <source>
        <dbReference type="PROSITE" id="PS50887"/>
    </source>
</evidence>
<feature type="domain" description="PAS" evidence="3">
    <location>
        <begin position="12"/>
        <end position="51"/>
    </location>
</feature>
<dbReference type="SMART" id="SM00267">
    <property type="entry name" value="GGDEF"/>
    <property type="match status" value="1"/>
</dbReference>
<dbReference type="InterPro" id="IPR013656">
    <property type="entry name" value="PAS_4"/>
</dbReference>
<dbReference type="InterPro" id="IPR000160">
    <property type="entry name" value="GGDEF_dom"/>
</dbReference>
<feature type="domain" description="EAL" evidence="5">
    <location>
        <begin position="699"/>
        <end position="953"/>
    </location>
</feature>
<feature type="domain" description="PAS" evidence="3">
    <location>
        <begin position="430"/>
        <end position="471"/>
    </location>
</feature>
<feature type="domain" description="GGDEF" evidence="6">
    <location>
        <begin position="558"/>
        <end position="690"/>
    </location>
</feature>
<dbReference type="Proteomes" id="UP000255334">
    <property type="component" value="Unassembled WGS sequence"/>
</dbReference>
<dbReference type="SUPFAM" id="SSF55073">
    <property type="entry name" value="Nucleotide cyclase"/>
    <property type="match status" value="1"/>
</dbReference>
<dbReference type="Pfam" id="PF08447">
    <property type="entry name" value="PAS_3"/>
    <property type="match status" value="1"/>
</dbReference>
<dbReference type="PROSITE" id="PS50113">
    <property type="entry name" value="PAC"/>
    <property type="match status" value="1"/>
</dbReference>
<feature type="domain" description="PAC" evidence="4">
    <location>
        <begin position="198"/>
        <end position="250"/>
    </location>
</feature>
<evidence type="ECO:0000259" key="3">
    <source>
        <dbReference type="PROSITE" id="PS50112"/>
    </source>
</evidence>
<dbReference type="SMART" id="SM00086">
    <property type="entry name" value="PAC"/>
    <property type="match status" value="2"/>
</dbReference>
<dbReference type="Pfam" id="PF08448">
    <property type="entry name" value="PAS_4"/>
    <property type="match status" value="1"/>
</dbReference>
<dbReference type="PIRSF" id="PIRSF005925">
    <property type="entry name" value="Dos"/>
    <property type="match status" value="1"/>
</dbReference>
<reference evidence="7 8" key="1">
    <citation type="submission" date="2018-07" db="EMBL/GenBank/DDBJ databases">
        <title>Dyella monticola sp. nov. and Dyella psychrodurans sp. nov. isolated from monsoon evergreen broad-leaved forest soil of Dinghu Mountain, China.</title>
        <authorList>
            <person name="Gao Z."/>
            <person name="Qiu L."/>
        </authorList>
    </citation>
    <scope>NUCLEOTIDE SEQUENCE [LARGE SCALE GENOMIC DNA]</scope>
    <source>
        <strain evidence="7 8">4MSK11</strain>
    </source>
</reference>
<dbReference type="PANTHER" id="PTHR44757:SF2">
    <property type="entry name" value="BIOFILM ARCHITECTURE MAINTENANCE PROTEIN MBAA"/>
    <property type="match status" value="1"/>
</dbReference>
<dbReference type="NCBIfam" id="TIGR00229">
    <property type="entry name" value="sensory_box"/>
    <property type="match status" value="2"/>
</dbReference>
<dbReference type="SUPFAM" id="SSF55785">
    <property type="entry name" value="PYP-like sensor domain (PAS domain)"/>
    <property type="match status" value="3"/>
</dbReference>
<dbReference type="InterPro" id="IPR035919">
    <property type="entry name" value="EAL_sf"/>
</dbReference>
<protein>
    <recommendedName>
        <fullName evidence="1">cyclic-guanylate-specific phosphodiesterase</fullName>
        <ecNumber evidence="1">3.1.4.52</ecNumber>
    </recommendedName>
</protein>
<dbReference type="InterPro" id="IPR012226">
    <property type="entry name" value="Diguanyl_cyclase/Pdiesterase"/>
</dbReference>
<sequence>MSTSSCGFDPIQVFERISEALAAVDEQWRYTYLNTQACALLGRDASELIGKRVGTEFPDGIGQTICQACEKAVKNQMAVSLSILVPSRQRWLEYRIYPAGNGTTIYFRDVTEQKQAAQTQLHDQQVYARAQEIAHLGSWEWDVATNQVIWSDELYRIYGISPGEHEATFEGYLARVHEDDRARVMGIIKQALADHQPYEFEERIVHPDGVERTLFSRGVVQVDDLGQPVRMLGTCQDITDRKRAQRLAVGQHDILVGVAAQHPLTDSLERIARLHEELNPGALCSILLLDDTGSYVLHGTAPSLPTAYNAALNGLAIGDKRGSCGTAVWRRERVVVADIATHPFWEGFSGLALAHGLKACWSTPIFGSGGQVLGTFAVYYREPREPRPEELESIDRMVPVAGVAIESARLVNRLRVRDSFFEMSLELFCIIDPATERLVQFNPFLQRLTGYSIDELAGRSYREIFPAERREQSFNEAGQSIHEFVTGCACKGSHERVLEWVSFAAPDGLVYAVARDITERRQMEASLAYASSHDAITGLPNHPLFEQELGKILHDGAPPVSVFAIGLDRFRVVNESVGHLAADDVLKCLAVRLEGVVHDLGHVARFAGDQFVIAVVGLDAASARAMAEKLRTVIAEPLEGENYRLLLTASVGISRFPDHGRTPEELLRRAEAAMIQAKREGRDQVTELTRAQMIELEDRVTLGSHLRDAVKRGELELYYQPQHRATDLELTGFEALLRWNSPRLGFLLPGRFIPIAEALGLMPEIGNWVLNAACQQMRKWLDQGHGNFIVAINVSAQQLKRSGLAERVSEALQRHGVPASMLEIEMTESSVMENVTRARHTLASLKNLGTRLSLDDFGTGYSSLSYLRLFPIDKLKMDQSFVSHLPGETRDAAIVRTIVMLAHQLDMEVAAEGVETKEQAVLLAEMGCDGLQGHYLSAALPFRAVEGYFRAVRAVGHSGTGSGT</sequence>